<accession>A0AAV3UB32</accession>
<dbReference type="EMBL" id="BAABKX010000001">
    <property type="protein sequence ID" value="GAA5041138.1"/>
    <property type="molecule type" value="Genomic_DNA"/>
</dbReference>
<reference evidence="2 3" key="1">
    <citation type="journal article" date="2019" name="Int. J. Syst. Evol. Microbiol.">
        <title>The Global Catalogue of Microorganisms (GCM) 10K type strain sequencing project: providing services to taxonomists for standard genome sequencing and annotation.</title>
        <authorList>
            <consortium name="The Broad Institute Genomics Platform"/>
            <consortium name="The Broad Institute Genome Sequencing Center for Infectious Disease"/>
            <person name="Wu L."/>
            <person name="Ma J."/>
        </authorList>
    </citation>
    <scope>NUCLEOTIDE SEQUENCE [LARGE SCALE GENOMIC DNA]</scope>
    <source>
        <strain evidence="2 3">JCM 17504</strain>
    </source>
</reference>
<feature type="transmembrane region" description="Helical" evidence="1">
    <location>
        <begin position="20"/>
        <end position="47"/>
    </location>
</feature>
<dbReference type="RefSeq" id="WP_227775016.1">
    <property type="nucleotide sequence ID" value="NZ_BAABKX010000001.1"/>
</dbReference>
<keyword evidence="1" id="KW-1133">Transmembrane helix</keyword>
<proteinExistence type="predicted"/>
<feature type="transmembrane region" description="Helical" evidence="1">
    <location>
        <begin position="59"/>
        <end position="80"/>
    </location>
</feature>
<gene>
    <name evidence="2" type="ORF">GCM10025751_02870</name>
</gene>
<evidence type="ECO:0008006" key="4">
    <source>
        <dbReference type="Google" id="ProtNLM"/>
    </source>
</evidence>
<dbReference type="AlphaFoldDB" id="A0AAV3UB32"/>
<evidence type="ECO:0000313" key="3">
    <source>
        <dbReference type="Proteomes" id="UP001501729"/>
    </source>
</evidence>
<organism evidence="2 3">
    <name type="scientific">Haladaptatus pallidirubidus</name>
    <dbReference type="NCBI Taxonomy" id="1008152"/>
    <lineage>
        <taxon>Archaea</taxon>
        <taxon>Methanobacteriati</taxon>
        <taxon>Methanobacteriota</taxon>
        <taxon>Stenosarchaea group</taxon>
        <taxon>Halobacteria</taxon>
        <taxon>Halobacteriales</taxon>
        <taxon>Haladaptataceae</taxon>
        <taxon>Haladaptatus</taxon>
    </lineage>
</organism>
<dbReference type="GeneID" id="68614983"/>
<feature type="transmembrane region" description="Helical" evidence="1">
    <location>
        <begin position="92"/>
        <end position="113"/>
    </location>
</feature>
<keyword evidence="1" id="KW-0812">Transmembrane</keyword>
<evidence type="ECO:0000256" key="1">
    <source>
        <dbReference type="SAM" id="Phobius"/>
    </source>
</evidence>
<dbReference type="Proteomes" id="UP001501729">
    <property type="component" value="Unassembled WGS sequence"/>
</dbReference>
<evidence type="ECO:0000313" key="2">
    <source>
        <dbReference type="EMBL" id="GAA5041138.1"/>
    </source>
</evidence>
<keyword evidence="3" id="KW-1185">Reference proteome</keyword>
<protein>
    <recommendedName>
        <fullName evidence="4">Major facilitator superfamily (MFS) profile domain-containing protein</fullName>
    </recommendedName>
</protein>
<sequence length="114" mass="11905">MNRLDEIQLDEFRADRTRRILAVGAGIVVGLALAWVHWLGLLIGGALVSLPMKSWKRGVLAGLGFGILSLLVFAGLLAFYGSLVPALGMGQVTALMVAIPLVAGAIGGLTRVLV</sequence>
<keyword evidence="1" id="KW-0472">Membrane</keyword>
<name>A0AAV3UB32_9EURY</name>
<comment type="caution">
    <text evidence="2">The sequence shown here is derived from an EMBL/GenBank/DDBJ whole genome shotgun (WGS) entry which is preliminary data.</text>
</comment>